<accession>A0AAE1QR32</accession>
<evidence type="ECO:0000313" key="2">
    <source>
        <dbReference type="EMBL" id="KAK4337699.1"/>
    </source>
</evidence>
<sequence>MIKDKSLLVLSLLATLLLSQYYKTSVSIDISPSTSKPPNQTPQLEKEGQICCPKTLDINVQIKRRARIVPVTPNMGARPSPRSRSSAIGKHISSFQVCSSLSYLLSLSFFLL</sequence>
<evidence type="ECO:0000313" key="3">
    <source>
        <dbReference type="Proteomes" id="UP001291623"/>
    </source>
</evidence>
<dbReference type="AlphaFoldDB" id="A0AAE1QR32"/>
<organism evidence="2 3">
    <name type="scientific">Anisodus tanguticus</name>
    <dbReference type="NCBI Taxonomy" id="243964"/>
    <lineage>
        <taxon>Eukaryota</taxon>
        <taxon>Viridiplantae</taxon>
        <taxon>Streptophyta</taxon>
        <taxon>Embryophyta</taxon>
        <taxon>Tracheophyta</taxon>
        <taxon>Spermatophyta</taxon>
        <taxon>Magnoliopsida</taxon>
        <taxon>eudicotyledons</taxon>
        <taxon>Gunneridae</taxon>
        <taxon>Pentapetalae</taxon>
        <taxon>asterids</taxon>
        <taxon>lamiids</taxon>
        <taxon>Solanales</taxon>
        <taxon>Solanaceae</taxon>
        <taxon>Solanoideae</taxon>
        <taxon>Hyoscyameae</taxon>
        <taxon>Anisodus</taxon>
    </lineage>
</organism>
<keyword evidence="3" id="KW-1185">Reference proteome</keyword>
<protein>
    <submittedName>
        <fullName evidence="2">Uncharacterized protein</fullName>
    </submittedName>
</protein>
<reference evidence="2" key="1">
    <citation type="submission" date="2023-12" db="EMBL/GenBank/DDBJ databases">
        <title>Genome assembly of Anisodus tanguticus.</title>
        <authorList>
            <person name="Wang Y.-J."/>
        </authorList>
    </citation>
    <scope>NUCLEOTIDE SEQUENCE</scope>
    <source>
        <strain evidence="2">KB-2021</strain>
        <tissue evidence="2">Leaf</tissue>
    </source>
</reference>
<proteinExistence type="predicted"/>
<feature type="chain" id="PRO_5042001233" evidence="1">
    <location>
        <begin position="20"/>
        <end position="112"/>
    </location>
</feature>
<dbReference type="Proteomes" id="UP001291623">
    <property type="component" value="Unassembled WGS sequence"/>
</dbReference>
<keyword evidence="1" id="KW-0732">Signal</keyword>
<comment type="caution">
    <text evidence="2">The sequence shown here is derived from an EMBL/GenBank/DDBJ whole genome shotgun (WGS) entry which is preliminary data.</text>
</comment>
<dbReference type="EMBL" id="JAVYJV010000024">
    <property type="protein sequence ID" value="KAK4337699.1"/>
    <property type="molecule type" value="Genomic_DNA"/>
</dbReference>
<name>A0AAE1QR32_9SOLA</name>
<evidence type="ECO:0000256" key="1">
    <source>
        <dbReference type="SAM" id="SignalP"/>
    </source>
</evidence>
<feature type="signal peptide" evidence="1">
    <location>
        <begin position="1"/>
        <end position="19"/>
    </location>
</feature>
<gene>
    <name evidence="2" type="ORF">RND71_042186</name>
</gene>